<dbReference type="Proteomes" id="UP000007110">
    <property type="component" value="Unassembled WGS sequence"/>
</dbReference>
<feature type="coiled-coil region" evidence="1">
    <location>
        <begin position="430"/>
        <end position="507"/>
    </location>
</feature>
<organism evidence="3 4">
    <name type="scientific">Strongylocentrotus purpuratus</name>
    <name type="common">Purple sea urchin</name>
    <dbReference type="NCBI Taxonomy" id="7668"/>
    <lineage>
        <taxon>Eukaryota</taxon>
        <taxon>Metazoa</taxon>
        <taxon>Echinodermata</taxon>
        <taxon>Eleutherozoa</taxon>
        <taxon>Echinozoa</taxon>
        <taxon>Echinoidea</taxon>
        <taxon>Euechinoidea</taxon>
        <taxon>Echinacea</taxon>
        <taxon>Camarodonta</taxon>
        <taxon>Echinidea</taxon>
        <taxon>Strongylocentrotidae</taxon>
        <taxon>Strongylocentrotus</taxon>
    </lineage>
</organism>
<dbReference type="OrthoDB" id="8190486at2759"/>
<feature type="compositionally biased region" description="Low complexity" evidence="2">
    <location>
        <begin position="53"/>
        <end position="64"/>
    </location>
</feature>
<keyword evidence="4" id="KW-1185">Reference proteome</keyword>
<sequence>MNLARIKSALDGIQDASLHSINTETMSGIEPLGSSTNASPAGSPKGVSSQLSRTHQQTDTRTTQGDSLFSPVGTAKHEPVLAGALSDSHFRMSVSEPTTGEKDWRSIQEQRGLSENKHHYDHRSQMTKTNVRIATTSETLVNRSLFVKDSHRSHVSSGTSRGNVLSMSSTTPHAGLVTNGSKKPIDLTDKSGIDGSTYRYNAHSDRIDVEQQSPQDAFSSIYSSDDRPPHYQDSSLTASGMSRTSQGQDEESGPGVLSSRQQPLSSSPRVELYSLQEGSYTKDFQNHQSIPPELAEIENLRQNLSNMITSPGLSQDESLSELLMLNKERNKRESTESTKTDSLLGAQLFQGISPSSMRPGSDSGLASYQPSHVTSSQRSGVSGVDSSISKENRVLREGLERERCRRRHCEDQIATLQGRILETQQLLAVAQATEKKKDNMIAQLDKTMAKVSASLKQREQEKVTMVDKLKATNDALLQKIEKQKIIIREQNKELVDSRQNCEDFKQSERAFRDQLKQHQAENGKRWEEAQRMTQLTNKQMESMGEDCLKAERQLKKVQATLASEREEWKQREVELEQKVSSLEMERAASFDEMQRLLQEEKRTVDELNKDLIKMRREADESRKDKDNAHREKVSQQQMHWFIE</sequence>
<dbReference type="GO" id="GO:1902017">
    <property type="term" value="P:regulation of cilium assembly"/>
    <property type="evidence" value="ECO:0007669"/>
    <property type="project" value="InterPro"/>
</dbReference>
<evidence type="ECO:0000313" key="3">
    <source>
        <dbReference type="EnsemblMetazoa" id="XP_030837531"/>
    </source>
</evidence>
<keyword evidence="1" id="KW-0175">Coiled coil</keyword>
<dbReference type="GeneID" id="592748"/>
<dbReference type="EnsemblMetazoa" id="XM_030981671">
    <property type="protein sequence ID" value="XP_030837531"/>
    <property type="gene ID" value="LOC592748"/>
</dbReference>
<feature type="compositionally biased region" description="Polar residues" evidence="2">
    <location>
        <begin position="33"/>
        <end position="52"/>
    </location>
</feature>
<feature type="compositionally biased region" description="Polar residues" evidence="2">
    <location>
        <begin position="210"/>
        <end position="223"/>
    </location>
</feature>
<dbReference type="PANTHER" id="PTHR34439:SF1">
    <property type="entry name" value="CENTROBIN"/>
    <property type="match status" value="1"/>
</dbReference>
<protein>
    <submittedName>
        <fullName evidence="3">Uncharacterized protein</fullName>
    </submittedName>
</protein>
<dbReference type="GO" id="GO:0007099">
    <property type="term" value="P:centriole replication"/>
    <property type="evidence" value="ECO:0007669"/>
    <property type="project" value="InterPro"/>
</dbReference>
<feature type="compositionally biased region" description="Polar residues" evidence="2">
    <location>
        <begin position="634"/>
        <end position="643"/>
    </location>
</feature>
<feature type="compositionally biased region" description="Low complexity" evidence="2">
    <location>
        <begin position="256"/>
        <end position="268"/>
    </location>
</feature>
<name>A0A7M7SX09_STRPU</name>
<proteinExistence type="predicted"/>
<feature type="region of interest" description="Disordered" evidence="2">
    <location>
        <begin position="152"/>
        <end position="192"/>
    </location>
</feature>
<dbReference type="InParanoid" id="A0A7M7SX09"/>
<reference evidence="4" key="1">
    <citation type="submission" date="2015-02" db="EMBL/GenBank/DDBJ databases">
        <title>Genome sequencing for Strongylocentrotus purpuratus.</title>
        <authorList>
            <person name="Murali S."/>
            <person name="Liu Y."/>
            <person name="Vee V."/>
            <person name="English A."/>
            <person name="Wang M."/>
            <person name="Skinner E."/>
            <person name="Han Y."/>
            <person name="Muzny D.M."/>
            <person name="Worley K.C."/>
            <person name="Gibbs R.A."/>
        </authorList>
    </citation>
    <scope>NUCLEOTIDE SEQUENCE</scope>
</reference>
<feature type="compositionally biased region" description="Polar residues" evidence="2">
    <location>
        <begin position="351"/>
        <end position="387"/>
    </location>
</feature>
<feature type="region of interest" description="Disordered" evidence="2">
    <location>
        <begin position="614"/>
        <end position="643"/>
    </location>
</feature>
<feature type="region of interest" description="Disordered" evidence="2">
    <location>
        <begin position="205"/>
        <end position="268"/>
    </location>
</feature>
<dbReference type="KEGG" id="spu:592748"/>
<feature type="compositionally biased region" description="Basic and acidic residues" evidence="2">
    <location>
        <begin position="614"/>
        <end position="633"/>
    </location>
</feature>
<feature type="compositionally biased region" description="Polar residues" evidence="2">
    <location>
        <begin position="155"/>
        <end position="172"/>
    </location>
</feature>
<dbReference type="RefSeq" id="XP_030837531.1">
    <property type="nucleotide sequence ID" value="XM_030981671.1"/>
</dbReference>
<feature type="region of interest" description="Disordered" evidence="2">
    <location>
        <begin position="26"/>
        <end position="71"/>
    </location>
</feature>
<reference evidence="3" key="2">
    <citation type="submission" date="2021-01" db="UniProtKB">
        <authorList>
            <consortium name="EnsemblMetazoa"/>
        </authorList>
    </citation>
    <scope>IDENTIFICATION</scope>
</reference>
<dbReference type="AlphaFoldDB" id="A0A7M7SX09"/>
<dbReference type="InterPro" id="IPR038923">
    <property type="entry name" value="Centrobin"/>
</dbReference>
<dbReference type="PANTHER" id="PTHR34439">
    <property type="entry name" value="CENTROBIN"/>
    <property type="match status" value="1"/>
</dbReference>
<feature type="compositionally biased region" description="Basic and acidic residues" evidence="2">
    <location>
        <begin position="183"/>
        <end position="192"/>
    </location>
</feature>
<feature type="region of interest" description="Disordered" evidence="2">
    <location>
        <begin position="351"/>
        <end position="388"/>
    </location>
</feature>
<evidence type="ECO:0000313" key="4">
    <source>
        <dbReference type="Proteomes" id="UP000007110"/>
    </source>
</evidence>
<feature type="compositionally biased region" description="Polar residues" evidence="2">
    <location>
        <begin position="232"/>
        <end position="247"/>
    </location>
</feature>
<evidence type="ECO:0000256" key="1">
    <source>
        <dbReference type="SAM" id="Coils"/>
    </source>
</evidence>
<accession>A0A7M7SX09</accession>
<evidence type="ECO:0000256" key="2">
    <source>
        <dbReference type="SAM" id="MobiDB-lite"/>
    </source>
</evidence>